<protein>
    <submittedName>
        <fullName evidence="2">Uncharacterized protein</fullName>
    </submittedName>
</protein>
<evidence type="ECO:0000256" key="1">
    <source>
        <dbReference type="SAM" id="Phobius"/>
    </source>
</evidence>
<dbReference type="EMBL" id="JBBMFM010000067">
    <property type="protein sequence ID" value="MEQ2426584.1"/>
    <property type="molecule type" value="Genomic_DNA"/>
</dbReference>
<organism evidence="2 3">
    <name type="scientific">Enterocloster hominis</name>
    <name type="common">ex Hitch et al. 2024</name>
    <dbReference type="NCBI Taxonomy" id="1917870"/>
    <lineage>
        <taxon>Bacteria</taxon>
        <taxon>Bacillati</taxon>
        <taxon>Bacillota</taxon>
        <taxon>Clostridia</taxon>
        <taxon>Lachnospirales</taxon>
        <taxon>Lachnospiraceae</taxon>
        <taxon>Enterocloster</taxon>
    </lineage>
</organism>
<accession>A0ABV1DBR2</accession>
<sequence>MENTDIEILIEKISSLIENLDTYVASLSNQSISWIEIGTLGVALLAVAATFVSIYGTIKCDKKNREANENIARQLQASEDKRAEAAIDANLTASARIEWIERVRQATAELITACYRYIESKEIEQINKNLETVQEKKSLFVLYFGPDNDGSNEVMACDLYDKKTNKGKNDKIVLFVDDLYNEMVSYHFNRISADRCRKELAKCSECEYMNNEGERESYLCQKDEYTYYNKEDCERMKREQSEGLECYNKNMLFASTHIQNLSEIMRIYGKIEWNRAKQGK</sequence>
<proteinExistence type="predicted"/>
<keyword evidence="1" id="KW-0812">Transmembrane</keyword>
<comment type="caution">
    <text evidence="2">The sequence shown here is derived from an EMBL/GenBank/DDBJ whole genome shotgun (WGS) entry which is preliminary data.</text>
</comment>
<gene>
    <name evidence="2" type="ORF">WMQ36_16555</name>
</gene>
<evidence type="ECO:0000313" key="2">
    <source>
        <dbReference type="EMBL" id="MEQ2426584.1"/>
    </source>
</evidence>
<dbReference type="RefSeq" id="WP_008722141.1">
    <property type="nucleotide sequence ID" value="NZ_JBBMFM010000067.1"/>
</dbReference>
<keyword evidence="1" id="KW-1133">Transmembrane helix</keyword>
<name>A0ABV1DBR2_9FIRM</name>
<feature type="transmembrane region" description="Helical" evidence="1">
    <location>
        <begin position="32"/>
        <end position="55"/>
    </location>
</feature>
<evidence type="ECO:0000313" key="3">
    <source>
        <dbReference type="Proteomes" id="UP001454086"/>
    </source>
</evidence>
<keyword evidence="1" id="KW-0472">Membrane</keyword>
<dbReference type="Proteomes" id="UP001454086">
    <property type="component" value="Unassembled WGS sequence"/>
</dbReference>
<reference evidence="2 3" key="1">
    <citation type="submission" date="2024-03" db="EMBL/GenBank/DDBJ databases">
        <title>Human intestinal bacterial collection.</title>
        <authorList>
            <person name="Pauvert C."/>
            <person name="Hitch T.C.A."/>
            <person name="Clavel T."/>
        </authorList>
    </citation>
    <scope>NUCLEOTIDE SEQUENCE [LARGE SCALE GENOMIC DNA]</scope>
    <source>
        <strain evidence="2 3">CLA-SR-H021</strain>
    </source>
</reference>
<keyword evidence="3" id="KW-1185">Reference proteome</keyword>